<name>A0ABT8KLY9_9BACT</name>
<dbReference type="Pfam" id="PF12412">
    <property type="entry name" value="DUF3667"/>
    <property type="match status" value="1"/>
</dbReference>
<gene>
    <name evidence="2" type="ORF">QQ008_10210</name>
</gene>
<organism evidence="2 3">
    <name type="scientific">Splendidivirga corallicola</name>
    <dbReference type="NCBI Taxonomy" id="3051826"/>
    <lineage>
        <taxon>Bacteria</taxon>
        <taxon>Pseudomonadati</taxon>
        <taxon>Bacteroidota</taxon>
        <taxon>Cytophagia</taxon>
        <taxon>Cytophagales</taxon>
        <taxon>Splendidivirgaceae</taxon>
        <taxon>Splendidivirga</taxon>
    </lineage>
</organism>
<feature type="transmembrane region" description="Helical" evidence="1">
    <location>
        <begin position="154"/>
        <end position="178"/>
    </location>
</feature>
<feature type="transmembrane region" description="Helical" evidence="1">
    <location>
        <begin position="184"/>
        <end position="209"/>
    </location>
</feature>
<keyword evidence="1" id="KW-1133">Transmembrane helix</keyword>
<dbReference type="RefSeq" id="WP_346751768.1">
    <property type="nucleotide sequence ID" value="NZ_JAUJEA010000003.1"/>
</dbReference>
<feature type="transmembrane region" description="Helical" evidence="1">
    <location>
        <begin position="221"/>
        <end position="247"/>
    </location>
</feature>
<accession>A0ABT8KLY9</accession>
<sequence length="253" mass="29484">MNLEKSRLCPNCNNNLEQDFKFCPGCGQSAIEKVVSFKQFISDFLGDYFTFDSKIFRSLIPLMFKPGFLTQEYLVGRRVRYIPPLRFYIFISIIFFLIFSLGPSAEEVISSGDETANEMEDARFDSIISKLYFVLLPVFALILQLLYYKKKRLYLGHFIFSLHFHSFVFVLFSVYLLITTYLFAGHVIINGVVLTTFLVLVALYLYIALKRVYEQNYIKTFLKFVLLTGSYLIIMISFLLLALLIFYSLSYGF</sequence>
<protein>
    <submittedName>
        <fullName evidence="2">DUF3667 domain-containing protein</fullName>
    </submittedName>
</protein>
<keyword evidence="1" id="KW-0472">Membrane</keyword>
<evidence type="ECO:0000313" key="2">
    <source>
        <dbReference type="EMBL" id="MDN5201739.1"/>
    </source>
</evidence>
<dbReference type="InterPro" id="IPR022134">
    <property type="entry name" value="DUF3667"/>
</dbReference>
<keyword evidence="1" id="KW-0812">Transmembrane</keyword>
<evidence type="ECO:0000313" key="3">
    <source>
        <dbReference type="Proteomes" id="UP001172082"/>
    </source>
</evidence>
<keyword evidence="3" id="KW-1185">Reference proteome</keyword>
<evidence type="ECO:0000256" key="1">
    <source>
        <dbReference type="SAM" id="Phobius"/>
    </source>
</evidence>
<dbReference type="EMBL" id="JAUJEA010000003">
    <property type="protein sequence ID" value="MDN5201739.1"/>
    <property type="molecule type" value="Genomic_DNA"/>
</dbReference>
<dbReference type="Proteomes" id="UP001172082">
    <property type="component" value="Unassembled WGS sequence"/>
</dbReference>
<feature type="transmembrane region" description="Helical" evidence="1">
    <location>
        <begin position="127"/>
        <end position="147"/>
    </location>
</feature>
<proteinExistence type="predicted"/>
<reference evidence="2" key="1">
    <citation type="submission" date="2023-06" db="EMBL/GenBank/DDBJ databases">
        <title>Genomic of Parafulvivirga corallium.</title>
        <authorList>
            <person name="Wang G."/>
        </authorList>
    </citation>
    <scope>NUCLEOTIDE SEQUENCE</scope>
    <source>
        <strain evidence="2">BMA10</strain>
    </source>
</reference>
<comment type="caution">
    <text evidence="2">The sequence shown here is derived from an EMBL/GenBank/DDBJ whole genome shotgun (WGS) entry which is preliminary data.</text>
</comment>
<feature type="transmembrane region" description="Helical" evidence="1">
    <location>
        <begin position="87"/>
        <end position="105"/>
    </location>
</feature>